<organism evidence="2 3">
    <name type="scientific">Megalops atlanticus</name>
    <name type="common">Tarpon</name>
    <name type="synonym">Clupea gigantea</name>
    <dbReference type="NCBI Taxonomy" id="7932"/>
    <lineage>
        <taxon>Eukaryota</taxon>
        <taxon>Metazoa</taxon>
        <taxon>Chordata</taxon>
        <taxon>Craniata</taxon>
        <taxon>Vertebrata</taxon>
        <taxon>Euteleostomi</taxon>
        <taxon>Actinopterygii</taxon>
        <taxon>Neopterygii</taxon>
        <taxon>Teleostei</taxon>
        <taxon>Elopiformes</taxon>
        <taxon>Megalopidae</taxon>
        <taxon>Megalops</taxon>
    </lineage>
</organism>
<proteinExistence type="predicted"/>
<keyword evidence="1" id="KW-0472">Membrane</keyword>
<keyword evidence="3" id="KW-1185">Reference proteome</keyword>
<sequence length="118" mass="13223">MEFTMDAFFFQSPHPISTPPASSSQYAARCLRSNESSLCLLVLGWSLCGENVSPSRSGSFHQAGTWFLNSLHVNICMYCVCVCSLFTLLKLISNEHGRNLCAIWAFIFLWFCTLVSIL</sequence>
<evidence type="ECO:0000313" key="3">
    <source>
        <dbReference type="Proteomes" id="UP001046870"/>
    </source>
</evidence>
<dbReference type="Proteomes" id="UP001046870">
    <property type="component" value="Chromosome 6"/>
</dbReference>
<comment type="caution">
    <text evidence="2">The sequence shown here is derived from an EMBL/GenBank/DDBJ whole genome shotgun (WGS) entry which is preliminary data.</text>
</comment>
<dbReference type="AlphaFoldDB" id="A0A9D3Q2T3"/>
<evidence type="ECO:0000313" key="2">
    <source>
        <dbReference type="EMBL" id="KAG7476772.1"/>
    </source>
</evidence>
<keyword evidence="1" id="KW-1133">Transmembrane helix</keyword>
<feature type="transmembrane region" description="Helical" evidence="1">
    <location>
        <begin position="100"/>
        <end position="117"/>
    </location>
</feature>
<evidence type="ECO:0000256" key="1">
    <source>
        <dbReference type="SAM" id="Phobius"/>
    </source>
</evidence>
<reference evidence="2" key="1">
    <citation type="submission" date="2021-01" db="EMBL/GenBank/DDBJ databases">
        <authorList>
            <person name="Zahm M."/>
            <person name="Roques C."/>
            <person name="Cabau C."/>
            <person name="Klopp C."/>
            <person name="Donnadieu C."/>
            <person name="Jouanno E."/>
            <person name="Lampietro C."/>
            <person name="Louis A."/>
            <person name="Herpin A."/>
            <person name="Echchiki A."/>
            <person name="Berthelot C."/>
            <person name="Parey E."/>
            <person name="Roest-Crollius H."/>
            <person name="Braasch I."/>
            <person name="Postlethwait J."/>
            <person name="Bobe J."/>
            <person name="Montfort J."/>
            <person name="Bouchez O."/>
            <person name="Begum T."/>
            <person name="Mejri S."/>
            <person name="Adams A."/>
            <person name="Chen W.-J."/>
            <person name="Guiguen Y."/>
        </authorList>
    </citation>
    <scope>NUCLEOTIDE SEQUENCE</scope>
    <source>
        <strain evidence="2">YG-15Mar2019-1</strain>
        <tissue evidence="2">Brain</tissue>
    </source>
</reference>
<dbReference type="EMBL" id="JAFDVH010000006">
    <property type="protein sequence ID" value="KAG7476772.1"/>
    <property type="molecule type" value="Genomic_DNA"/>
</dbReference>
<gene>
    <name evidence="2" type="ORF">MATL_G00086480</name>
</gene>
<protein>
    <submittedName>
        <fullName evidence="2">Uncharacterized protein</fullName>
    </submittedName>
</protein>
<feature type="transmembrane region" description="Helical" evidence="1">
    <location>
        <begin position="66"/>
        <end position="88"/>
    </location>
</feature>
<keyword evidence="1" id="KW-0812">Transmembrane</keyword>
<accession>A0A9D3Q2T3</accession>
<name>A0A9D3Q2T3_MEGAT</name>